<dbReference type="HOGENOM" id="CLU_2821330_0_0_6"/>
<reference evidence="1 2" key="1">
    <citation type="submission" date="2013-06" db="EMBL/GenBank/DDBJ databases">
        <title>The Genome Sequence of Acinetobacter rudis CIP 110305.</title>
        <authorList>
            <consortium name="The Broad Institute Genome Sequencing Platform"/>
            <consortium name="The Broad Institute Genome Sequencing Center for Infectious Disease"/>
            <person name="Cerqueira G."/>
            <person name="Feldgarden M."/>
            <person name="Courvalin P."/>
            <person name="Perichon B."/>
            <person name="Grillot-Courvalin C."/>
            <person name="Clermont D."/>
            <person name="Rocha E."/>
            <person name="Yoon E.-J."/>
            <person name="Nemec A."/>
            <person name="Young S.K."/>
            <person name="Zeng Q."/>
            <person name="Gargeya S."/>
            <person name="Fitzgerald M."/>
            <person name="Abouelleil A."/>
            <person name="Alvarado L."/>
            <person name="Berlin A.M."/>
            <person name="Chapman S.B."/>
            <person name="Dewar J."/>
            <person name="Goldberg J."/>
            <person name="Griggs A."/>
            <person name="Gujja S."/>
            <person name="Hansen M."/>
            <person name="Howarth C."/>
            <person name="Imamovic A."/>
            <person name="Larimer J."/>
            <person name="McCowan C."/>
            <person name="Murphy C."/>
            <person name="Pearson M."/>
            <person name="Priest M."/>
            <person name="Roberts A."/>
            <person name="Saif S."/>
            <person name="Shea T."/>
            <person name="Sykes S."/>
            <person name="Wortman J."/>
            <person name="Nusbaum C."/>
            <person name="Birren B."/>
        </authorList>
    </citation>
    <scope>NUCLEOTIDE SEQUENCE [LARGE SCALE GENOMIC DNA]</scope>
    <source>
        <strain evidence="1 2">CIP 110305</strain>
    </source>
</reference>
<proteinExistence type="predicted"/>
<dbReference type="EMBL" id="ATGI01000028">
    <property type="protein sequence ID" value="EPF73260.1"/>
    <property type="molecule type" value="Genomic_DNA"/>
</dbReference>
<dbReference type="AlphaFoldDB" id="S3MZJ9"/>
<keyword evidence="2" id="KW-1185">Reference proteome</keyword>
<sequence length="72" mass="8177">MTLEVGSVVVFVLGSPEMIVYSMSDTKVKCKWFCTQGRLHRSSFNGRELIPTGQKFTIDQPKLKLVDEIIRS</sequence>
<accession>S3MZJ9</accession>
<organism evidence="1 2">
    <name type="scientific">Acinetobacter rudis CIP 110305</name>
    <dbReference type="NCBI Taxonomy" id="421052"/>
    <lineage>
        <taxon>Bacteria</taxon>
        <taxon>Pseudomonadati</taxon>
        <taxon>Pseudomonadota</taxon>
        <taxon>Gammaproteobacteria</taxon>
        <taxon>Moraxellales</taxon>
        <taxon>Moraxellaceae</taxon>
        <taxon>Acinetobacter</taxon>
    </lineage>
</organism>
<evidence type="ECO:0000313" key="1">
    <source>
        <dbReference type="EMBL" id="EPF73260.1"/>
    </source>
</evidence>
<protein>
    <recommendedName>
        <fullName evidence="3">DUF2158 domain-containing protein</fullName>
    </recommendedName>
</protein>
<evidence type="ECO:0000313" key="2">
    <source>
        <dbReference type="Proteomes" id="UP000014568"/>
    </source>
</evidence>
<gene>
    <name evidence="1" type="ORF">F945_02127</name>
</gene>
<evidence type="ECO:0008006" key="3">
    <source>
        <dbReference type="Google" id="ProtNLM"/>
    </source>
</evidence>
<dbReference type="Proteomes" id="UP000014568">
    <property type="component" value="Unassembled WGS sequence"/>
</dbReference>
<name>S3MZJ9_9GAMM</name>
<comment type="caution">
    <text evidence="1">The sequence shown here is derived from an EMBL/GenBank/DDBJ whole genome shotgun (WGS) entry which is preliminary data.</text>
</comment>